<protein>
    <submittedName>
        <fullName evidence="1">Uncharacterized protein</fullName>
    </submittedName>
</protein>
<name>A0A7U2F1Z6_PHANO</name>
<evidence type="ECO:0000313" key="1">
    <source>
        <dbReference type="EMBL" id="QRC97193.1"/>
    </source>
</evidence>
<organism evidence="1 2">
    <name type="scientific">Phaeosphaeria nodorum (strain SN15 / ATCC MYA-4574 / FGSC 10173)</name>
    <name type="common">Glume blotch fungus</name>
    <name type="synonym">Parastagonospora nodorum</name>
    <dbReference type="NCBI Taxonomy" id="321614"/>
    <lineage>
        <taxon>Eukaryota</taxon>
        <taxon>Fungi</taxon>
        <taxon>Dikarya</taxon>
        <taxon>Ascomycota</taxon>
        <taxon>Pezizomycotina</taxon>
        <taxon>Dothideomycetes</taxon>
        <taxon>Pleosporomycetidae</taxon>
        <taxon>Pleosporales</taxon>
        <taxon>Pleosporineae</taxon>
        <taxon>Phaeosphaeriaceae</taxon>
        <taxon>Parastagonospora</taxon>
    </lineage>
</organism>
<dbReference type="EMBL" id="CP069029">
    <property type="protein sequence ID" value="QRC97193.1"/>
    <property type="molecule type" value="Genomic_DNA"/>
</dbReference>
<sequence length="71" mass="8198">MLRLCVPGRYAHIQELCTSIQDSVEAVEVGSITRPSRTKHEGLLKRQERFVLSKENVRRVLNSSKRSMLKM</sequence>
<gene>
    <name evidence="1" type="ORF">JI435_410250</name>
</gene>
<evidence type="ECO:0000313" key="2">
    <source>
        <dbReference type="Proteomes" id="UP000663193"/>
    </source>
</evidence>
<keyword evidence="2" id="KW-1185">Reference proteome</keyword>
<dbReference type="VEuPathDB" id="FungiDB:JI435_410250"/>
<proteinExistence type="predicted"/>
<dbReference type="Proteomes" id="UP000663193">
    <property type="component" value="Chromosome 7"/>
</dbReference>
<reference evidence="2" key="1">
    <citation type="journal article" date="2021" name="BMC Genomics">
        <title>Chromosome-level genome assembly and manually-curated proteome of model necrotroph Parastagonospora nodorum Sn15 reveals a genome-wide trove of candidate effector homologs, and redundancy of virulence-related functions within an accessory chromosome.</title>
        <authorList>
            <person name="Bertazzoni S."/>
            <person name="Jones D.A.B."/>
            <person name="Phan H.T."/>
            <person name="Tan K.-C."/>
            <person name="Hane J.K."/>
        </authorList>
    </citation>
    <scope>NUCLEOTIDE SEQUENCE [LARGE SCALE GENOMIC DNA]</scope>
    <source>
        <strain evidence="2">SN15 / ATCC MYA-4574 / FGSC 10173)</strain>
    </source>
</reference>
<accession>A0A7U2F1Z6</accession>
<dbReference type="AlphaFoldDB" id="A0A7U2F1Z6"/>